<dbReference type="Proteomes" id="UP000288388">
    <property type="component" value="Unassembled WGS sequence"/>
</dbReference>
<dbReference type="PROSITE" id="PS51257">
    <property type="entry name" value="PROKAR_LIPOPROTEIN"/>
    <property type="match status" value="1"/>
</dbReference>
<accession>A0A2N8PS13</accession>
<feature type="transmembrane region" description="Helical" evidence="7">
    <location>
        <begin position="6"/>
        <end position="27"/>
    </location>
</feature>
<evidence type="ECO:0000313" key="10">
    <source>
        <dbReference type="Proteomes" id="UP000288388"/>
    </source>
</evidence>
<evidence type="ECO:0000256" key="3">
    <source>
        <dbReference type="ARBA" id="ARBA00022475"/>
    </source>
</evidence>
<dbReference type="PANTHER" id="PTHR43302">
    <property type="entry name" value="TRANSPORTER ARSB-RELATED"/>
    <property type="match status" value="1"/>
</dbReference>
<dbReference type="PANTHER" id="PTHR43302:SF5">
    <property type="entry name" value="TRANSPORTER ARSB-RELATED"/>
    <property type="match status" value="1"/>
</dbReference>
<proteinExistence type="predicted"/>
<evidence type="ECO:0000256" key="7">
    <source>
        <dbReference type="SAM" id="Phobius"/>
    </source>
</evidence>
<evidence type="ECO:0000256" key="5">
    <source>
        <dbReference type="ARBA" id="ARBA00022989"/>
    </source>
</evidence>
<organism evidence="9 10">
    <name type="scientific">Enterococcus avium</name>
    <name type="common">Streptococcus avium</name>
    <dbReference type="NCBI Taxonomy" id="33945"/>
    <lineage>
        <taxon>Bacteria</taxon>
        <taxon>Bacillati</taxon>
        <taxon>Bacillota</taxon>
        <taxon>Bacilli</taxon>
        <taxon>Lactobacillales</taxon>
        <taxon>Enterococcaceae</taxon>
        <taxon>Enterococcus</taxon>
    </lineage>
</organism>
<keyword evidence="4 7" id="KW-0812">Transmembrane</keyword>
<dbReference type="RefSeq" id="WP_102872893.1">
    <property type="nucleotide sequence ID" value="NZ_JAYEYR010000044.1"/>
</dbReference>
<name>A0A2N8PS13_ENTAV</name>
<reference evidence="9 10" key="1">
    <citation type="submission" date="2018-12" db="EMBL/GenBank/DDBJ databases">
        <title>A novel vanA-carrying plasmid in a clinical isolate of Enterococcus avium.</title>
        <authorList>
            <person name="Bernasconi O.J."/>
            <person name="Luzzaro F."/>
            <person name="Endimiani A."/>
        </authorList>
    </citation>
    <scope>NUCLEOTIDE SEQUENCE [LARGE SCALE GENOMIC DNA]</scope>
    <source>
        <strain evidence="9 10">LC0559/18</strain>
    </source>
</reference>
<evidence type="ECO:0000256" key="2">
    <source>
        <dbReference type="ARBA" id="ARBA00022448"/>
    </source>
</evidence>
<protein>
    <recommendedName>
        <fullName evidence="8">Citrate transporter-like domain-containing protein</fullName>
    </recommendedName>
</protein>
<evidence type="ECO:0000256" key="4">
    <source>
        <dbReference type="ARBA" id="ARBA00022692"/>
    </source>
</evidence>
<feature type="transmembrane region" description="Helical" evidence="7">
    <location>
        <begin position="79"/>
        <end position="105"/>
    </location>
</feature>
<dbReference type="InterPro" id="IPR004680">
    <property type="entry name" value="Cit_transptr-like_dom"/>
</dbReference>
<dbReference type="AlphaFoldDB" id="A0A2N8PS13"/>
<sequence length="366" mass="41244">MNRIIGYFKANLLMSISLVLAIISCLIGRFSSTFIDYKVIFSLFGLMLLIQGFEEVGLLRYIAQKLLHFSKNSRQLVQLMIVLSLIGSMFLTNDVAILTLLPIYLKLLSILPKFKGRFLGSVLIIVAANLGSSFFPFGNPQNLFLYDYYHVPLVQFLSWMSLVLLVSVISLGFLTLLIAKDSLDEIQLKENQINRKESLLLTGLMLLMIFVVLDILLYQWVIPLVALIILLYRHELYKKVDYGLLVTFVSFFIIVGNIGDAEFINTFLKTLNGKEIYLAGLGLSQVISNVPAAFLIAPFTSNQQAVILSVNIGGLGTLIASLANLIGYNLFRVYYPRKTKRFLGLFCMVNFSLLLLLGTIFYFVIH</sequence>
<dbReference type="GO" id="GO:0055085">
    <property type="term" value="P:transmembrane transport"/>
    <property type="evidence" value="ECO:0007669"/>
    <property type="project" value="InterPro"/>
</dbReference>
<evidence type="ECO:0000313" key="9">
    <source>
        <dbReference type="EMBL" id="RVU93008.1"/>
    </source>
</evidence>
<feature type="transmembrane region" description="Helical" evidence="7">
    <location>
        <begin position="244"/>
        <end position="264"/>
    </location>
</feature>
<comment type="caution">
    <text evidence="9">The sequence shown here is derived from an EMBL/GenBank/DDBJ whole genome shotgun (WGS) entry which is preliminary data.</text>
</comment>
<dbReference type="Pfam" id="PF03600">
    <property type="entry name" value="CitMHS"/>
    <property type="match status" value="1"/>
</dbReference>
<comment type="subcellular location">
    <subcellularLocation>
        <location evidence="1">Cell membrane</location>
        <topology evidence="1">Multi-pass membrane protein</topology>
    </subcellularLocation>
</comment>
<feature type="domain" description="Citrate transporter-like" evidence="8">
    <location>
        <begin position="16"/>
        <end position="300"/>
    </location>
</feature>
<keyword evidence="6 7" id="KW-0472">Membrane</keyword>
<evidence type="ECO:0000256" key="1">
    <source>
        <dbReference type="ARBA" id="ARBA00004651"/>
    </source>
</evidence>
<evidence type="ECO:0000256" key="6">
    <source>
        <dbReference type="ARBA" id="ARBA00023136"/>
    </source>
</evidence>
<keyword evidence="3" id="KW-1003">Cell membrane</keyword>
<feature type="transmembrane region" description="Helical" evidence="7">
    <location>
        <begin position="276"/>
        <end position="299"/>
    </location>
</feature>
<keyword evidence="2" id="KW-0813">Transport</keyword>
<gene>
    <name evidence="9" type="ORF">EK398_21365</name>
</gene>
<keyword evidence="5 7" id="KW-1133">Transmembrane helix</keyword>
<feature type="transmembrane region" description="Helical" evidence="7">
    <location>
        <begin position="199"/>
        <end position="232"/>
    </location>
</feature>
<evidence type="ECO:0000259" key="8">
    <source>
        <dbReference type="Pfam" id="PF03600"/>
    </source>
</evidence>
<feature type="transmembrane region" description="Helical" evidence="7">
    <location>
        <begin position="117"/>
        <end position="137"/>
    </location>
</feature>
<feature type="transmembrane region" description="Helical" evidence="7">
    <location>
        <begin position="39"/>
        <end position="59"/>
    </location>
</feature>
<dbReference type="GO" id="GO:0005886">
    <property type="term" value="C:plasma membrane"/>
    <property type="evidence" value="ECO:0007669"/>
    <property type="project" value="UniProtKB-SubCell"/>
</dbReference>
<feature type="transmembrane region" description="Helical" evidence="7">
    <location>
        <begin position="157"/>
        <end position="179"/>
    </location>
</feature>
<feature type="transmembrane region" description="Helical" evidence="7">
    <location>
        <begin position="343"/>
        <end position="365"/>
    </location>
</feature>
<feature type="transmembrane region" description="Helical" evidence="7">
    <location>
        <begin position="305"/>
        <end position="331"/>
    </location>
</feature>
<dbReference type="EMBL" id="RYZS01000002">
    <property type="protein sequence ID" value="RVU93008.1"/>
    <property type="molecule type" value="Genomic_DNA"/>
</dbReference>